<dbReference type="RefSeq" id="WP_113954035.1">
    <property type="nucleotide sequence ID" value="NZ_QNRT01000002.1"/>
</dbReference>
<dbReference type="Pfam" id="PF08787">
    <property type="entry name" value="Alginate_lyase2"/>
    <property type="match status" value="1"/>
</dbReference>
<evidence type="ECO:0000256" key="2">
    <source>
        <dbReference type="SAM" id="SignalP"/>
    </source>
</evidence>
<dbReference type="EMBL" id="QNRT01000002">
    <property type="protein sequence ID" value="RBP51253.1"/>
    <property type="molecule type" value="Genomic_DNA"/>
</dbReference>
<feature type="domain" description="Alginate lyase 2" evidence="3">
    <location>
        <begin position="1144"/>
        <end position="1428"/>
    </location>
</feature>
<dbReference type="InterPro" id="IPR014895">
    <property type="entry name" value="Alginate_lyase_2"/>
</dbReference>
<dbReference type="OrthoDB" id="1113844at2"/>
<feature type="compositionally biased region" description="Polar residues" evidence="1">
    <location>
        <begin position="937"/>
        <end position="949"/>
    </location>
</feature>
<dbReference type="SUPFAM" id="SSF49899">
    <property type="entry name" value="Concanavalin A-like lectins/glucanases"/>
    <property type="match status" value="1"/>
</dbReference>
<feature type="chain" id="PRO_5017340035" evidence="2">
    <location>
        <begin position="24"/>
        <end position="1428"/>
    </location>
</feature>
<dbReference type="InParanoid" id="A0A395JKE4"/>
<comment type="caution">
    <text evidence="4">The sequence shown here is derived from an EMBL/GenBank/DDBJ whole genome shotgun (WGS) entry which is preliminary data.</text>
</comment>
<proteinExistence type="predicted"/>
<evidence type="ECO:0000256" key="1">
    <source>
        <dbReference type="SAM" id="MobiDB-lite"/>
    </source>
</evidence>
<feature type="region of interest" description="Disordered" evidence="1">
    <location>
        <begin position="1081"/>
        <end position="1101"/>
    </location>
</feature>
<sequence>MNFKYLAIIYTYSCIIFSAATHATNVVNDDFATDGTITTDAAYFASSSSDALEINANSIGLVSGSSGRQVHALFNTQSLDNAGDMLKASITFTTPATIASSNEDLRIGLFDHLERNSAAQLAQNTSYDSSNPNPDFSGLPGFYLELDVESADPTTDLQLRRSDPSTTGRLLSTSTGFTALGDSADLGYSIAANTEYSVELTVLRTSADTLSITADFGEYTFTTTDLLPASFNFGMLAMGSSSGAFGSTNVPDVDPATVNDNGIDINNFTVEFIPTTDVIVDESKVVNDDFAADGTAATDAAYFASSGSTAIEVNTNSIGLVSGSSGRQIHALFDTQSLINAGDTLKASITFTTPVTVAASNEDIRIGLFDHLDRDNAAQLAQNTSYDSSNPNADFSGLPGFYVELDVESVDPTSDLQVRRSDPSTTGSLLSTSTGFTALGDSEDLGYSIVANTEYTVELSLMRTETDSLAITVDFGGDTFTVSDTTPASFNIGMLALGSSSGAFGSSNTPGADPVTVNDNGIDINKFTVELIPFEPGDGGDTGNSNTATVVDDNFLADGTAELDADYYTSSNLSALEFNNNSIGLVSGSSGRAAHALFETQTLEKAGDILRTAITFITPATVASGGEDFRIGLFDHLGRNNQQQLAQNTTYSSSNPNPDFVGLPGFYLELDVEQSSLQSDLDIRKSSPTTTGRLINTTGGFTALGNGPDLGYTFQPNTEYTVYLEIVRTANDELDVSGIFLGRTFTVTDTAPLSFNFGLLALNASSEAFGSTNSPGTDPTTVNDNGIDITSVKVDFIRTSAVNDDFASNGTTAASDSYFASSNSSAIEFNNNSVGLVSGTSGRQIHTLFDTQTLVNVGDTLEVSVDFSTPATVAAGNEDLRFGIFDHLGRIAEDRLGQNTSFSSSTPNADFAGLPGYYLELDIESADPATDLDIRRSNPSTTGRSLTSSDGFTSLGNGDDIGYVIAADTSYTVSFTIERTGTDELDITARFLGNLLRVTDVAPESFDFGMLAIYANSNAVGSSSTPGTDPAIVNDNGIDITGVTINYNPFFEVEEVEIPPINPPIGDHPDVEIIPGLPPGEELPFEPPVDQPGDGTPSAPSENFIGALPAITLLLLNDDVELTNAEKVANYFGLNPSFAPWENFDLSDWALDAPNVDPLGLDPNNDGVIGDGFSARTDDAAFARGELFPGSEPFFFTGSDGAMVFKSTVGGARTSQNTSYVRSELREMLRAGDTSISTQGVSANNWALGYQPENPDIGARGGRLTATLSIDQVTTTGVSGQVGRVIIGQIHAENDEPLRLYYRKLPGNTKGSIYAVSEIRNGDDLPHFNLIGDSSSSAVDPVNDGITLGELFSYEITNIAGEIEIIIRRGDRDGEIIATETIDLIAENSGYDVVDEWMYFKAGAYTQDNTGVSNDFAQVRFYRLENSH</sequence>
<keyword evidence="4" id="KW-0456">Lyase</keyword>
<dbReference type="Gene3D" id="2.60.120.200">
    <property type="match status" value="1"/>
</dbReference>
<dbReference type="InterPro" id="IPR013320">
    <property type="entry name" value="ConA-like_dom_sf"/>
</dbReference>
<organism evidence="4 5">
    <name type="scientific">Arenicella xantha</name>
    <dbReference type="NCBI Taxonomy" id="644221"/>
    <lineage>
        <taxon>Bacteria</taxon>
        <taxon>Pseudomonadati</taxon>
        <taxon>Pseudomonadota</taxon>
        <taxon>Gammaproteobacteria</taxon>
        <taxon>Arenicellales</taxon>
        <taxon>Arenicellaceae</taxon>
        <taxon>Arenicella</taxon>
    </lineage>
</organism>
<keyword evidence="2" id="KW-0732">Signal</keyword>
<dbReference type="Proteomes" id="UP000253083">
    <property type="component" value="Unassembled WGS sequence"/>
</dbReference>
<evidence type="ECO:0000259" key="3">
    <source>
        <dbReference type="Pfam" id="PF08787"/>
    </source>
</evidence>
<accession>A0A395JKE4</accession>
<protein>
    <submittedName>
        <fullName evidence="4">Alginate lyase</fullName>
    </submittedName>
</protein>
<feature type="region of interest" description="Disordered" evidence="1">
    <location>
        <begin position="930"/>
        <end position="949"/>
    </location>
</feature>
<evidence type="ECO:0000313" key="5">
    <source>
        <dbReference type="Proteomes" id="UP000253083"/>
    </source>
</evidence>
<gene>
    <name evidence="4" type="ORF">DFR28_102672</name>
</gene>
<keyword evidence="5" id="KW-1185">Reference proteome</keyword>
<feature type="signal peptide" evidence="2">
    <location>
        <begin position="1"/>
        <end position="23"/>
    </location>
</feature>
<dbReference type="GO" id="GO:0016829">
    <property type="term" value="F:lyase activity"/>
    <property type="evidence" value="ECO:0007669"/>
    <property type="project" value="UniProtKB-KW"/>
</dbReference>
<evidence type="ECO:0000313" key="4">
    <source>
        <dbReference type="EMBL" id="RBP51253.1"/>
    </source>
</evidence>
<reference evidence="4 5" key="1">
    <citation type="submission" date="2018-06" db="EMBL/GenBank/DDBJ databases">
        <title>Genomic Encyclopedia of Type Strains, Phase IV (KMG-IV): sequencing the most valuable type-strain genomes for metagenomic binning, comparative biology and taxonomic classification.</title>
        <authorList>
            <person name="Goeker M."/>
        </authorList>
    </citation>
    <scope>NUCLEOTIDE SEQUENCE [LARGE SCALE GENOMIC DNA]</scope>
    <source>
        <strain evidence="4 5">DSM 24032</strain>
    </source>
</reference>
<name>A0A395JKE4_9GAMM</name>